<proteinExistence type="predicted"/>
<dbReference type="PANTHER" id="PTHR37445:SF3">
    <property type="entry name" value="ZINC FINGER PHD-TYPE DOMAIN-CONTAINING PROTEIN"/>
    <property type="match status" value="1"/>
</dbReference>
<dbReference type="AlphaFoldDB" id="A0A9P0DNC4"/>
<evidence type="ECO:0000256" key="1">
    <source>
        <dbReference type="SAM" id="MobiDB-lite"/>
    </source>
</evidence>
<keyword evidence="3" id="KW-1185">Reference proteome</keyword>
<feature type="compositionally biased region" description="Polar residues" evidence="1">
    <location>
        <begin position="244"/>
        <end position="255"/>
    </location>
</feature>
<evidence type="ECO:0000313" key="3">
    <source>
        <dbReference type="Proteomes" id="UP001153737"/>
    </source>
</evidence>
<dbReference type="EMBL" id="OU896711">
    <property type="protein sequence ID" value="CAH1170632.1"/>
    <property type="molecule type" value="Genomic_DNA"/>
</dbReference>
<dbReference type="Proteomes" id="UP001153737">
    <property type="component" value="Chromosome 5"/>
</dbReference>
<reference evidence="2" key="1">
    <citation type="submission" date="2022-01" db="EMBL/GenBank/DDBJ databases">
        <authorList>
            <person name="King R."/>
        </authorList>
    </citation>
    <scope>NUCLEOTIDE SEQUENCE</scope>
</reference>
<name>A0A9P0DNC4_PHACE</name>
<organism evidence="2 3">
    <name type="scientific">Phaedon cochleariae</name>
    <name type="common">Mustard beetle</name>
    <dbReference type="NCBI Taxonomy" id="80249"/>
    <lineage>
        <taxon>Eukaryota</taxon>
        <taxon>Metazoa</taxon>
        <taxon>Ecdysozoa</taxon>
        <taxon>Arthropoda</taxon>
        <taxon>Hexapoda</taxon>
        <taxon>Insecta</taxon>
        <taxon>Pterygota</taxon>
        <taxon>Neoptera</taxon>
        <taxon>Endopterygota</taxon>
        <taxon>Coleoptera</taxon>
        <taxon>Polyphaga</taxon>
        <taxon>Cucujiformia</taxon>
        <taxon>Chrysomeloidea</taxon>
        <taxon>Chrysomelidae</taxon>
        <taxon>Chrysomelinae</taxon>
        <taxon>Chrysomelini</taxon>
        <taxon>Phaedon</taxon>
    </lineage>
</organism>
<gene>
    <name evidence="2" type="ORF">PHAECO_LOCUS9756</name>
</gene>
<sequence length="298" mass="33888">MELNTTDGNTAKDATLQIILQQLNTLTQSTTEIRNLLLAQNEKIESCLTQVTVLKEETDILKSKVHNLEMKIQETNLEETYNEVKMRFEREKNLIIFGLEETVPANEVETLINNLILPHTVAINHITRLGKHRTGVNRLVKVELSSAKDVVTVLRNTSKVSKSSYPLIRIKSDKTPKQMKQLGALYDDLKARRANGDTNLAIRYVNNIPKIVTVSDYHQGNSKRTREEEESPRQNQLKRRRTEAQSSTATAEQIGQATSYDNKLVSMIKNITPLRKYSKEMLSAEQLTALEDAIVQEM</sequence>
<evidence type="ECO:0000313" key="2">
    <source>
        <dbReference type="EMBL" id="CAH1170632.1"/>
    </source>
</evidence>
<feature type="region of interest" description="Disordered" evidence="1">
    <location>
        <begin position="216"/>
        <end position="255"/>
    </location>
</feature>
<protein>
    <submittedName>
        <fullName evidence="2">Uncharacterized protein</fullName>
    </submittedName>
</protein>
<dbReference type="OrthoDB" id="6738932at2759"/>
<reference evidence="2" key="2">
    <citation type="submission" date="2022-10" db="EMBL/GenBank/DDBJ databases">
        <authorList>
            <consortium name="ENA_rothamsted_submissions"/>
            <consortium name="culmorum"/>
            <person name="King R."/>
        </authorList>
    </citation>
    <scope>NUCLEOTIDE SEQUENCE</scope>
</reference>
<dbReference type="PANTHER" id="PTHR37445">
    <property type="entry name" value="PROTEIN CBG24663"/>
    <property type="match status" value="1"/>
</dbReference>
<accession>A0A9P0DNC4</accession>